<dbReference type="SUPFAM" id="SSF52540">
    <property type="entry name" value="P-loop containing nucleoside triphosphate hydrolases"/>
    <property type="match status" value="1"/>
</dbReference>
<evidence type="ECO:0000256" key="1">
    <source>
        <dbReference type="ARBA" id="ARBA00005417"/>
    </source>
</evidence>
<keyword evidence="4" id="KW-0547">Nucleotide-binding</keyword>
<dbReference type="InterPro" id="IPR050166">
    <property type="entry name" value="ABC_transporter_ATP-bind"/>
</dbReference>
<dbReference type="InterPro" id="IPR003593">
    <property type="entry name" value="AAA+_ATPase"/>
</dbReference>
<reference evidence="7 8" key="1">
    <citation type="submission" date="2018-03" db="EMBL/GenBank/DDBJ databases">
        <title>Genome sequencing of Ottowia sp.</title>
        <authorList>
            <person name="Kim S.-J."/>
            <person name="Heo J."/>
            <person name="Kwon S.-W."/>
        </authorList>
    </citation>
    <scope>NUCLEOTIDE SEQUENCE [LARGE SCALE GENOMIC DNA]</scope>
    <source>
        <strain evidence="7 8">KADR8-3</strain>
    </source>
</reference>
<feature type="domain" description="ABC transporter" evidence="6">
    <location>
        <begin position="5"/>
        <end position="234"/>
    </location>
</feature>
<dbReference type="PANTHER" id="PTHR42788:SF13">
    <property type="entry name" value="ALIPHATIC SULFONATES IMPORT ATP-BINDING PROTEIN SSUB"/>
    <property type="match status" value="1"/>
</dbReference>
<accession>A0A2S0MCH7</accession>
<evidence type="ECO:0000259" key="6">
    <source>
        <dbReference type="PROSITE" id="PS50893"/>
    </source>
</evidence>
<dbReference type="GO" id="GO:0016887">
    <property type="term" value="F:ATP hydrolysis activity"/>
    <property type="evidence" value="ECO:0007669"/>
    <property type="project" value="InterPro"/>
</dbReference>
<dbReference type="EMBL" id="CP027666">
    <property type="protein sequence ID" value="AVO33516.1"/>
    <property type="molecule type" value="Genomic_DNA"/>
</dbReference>
<dbReference type="Pfam" id="PF00005">
    <property type="entry name" value="ABC_tran"/>
    <property type="match status" value="1"/>
</dbReference>
<evidence type="ECO:0000256" key="5">
    <source>
        <dbReference type="ARBA" id="ARBA00022840"/>
    </source>
</evidence>
<keyword evidence="2" id="KW-0813">Transport</keyword>
<dbReference type="KEGG" id="otk:C6570_04050"/>
<dbReference type="RefSeq" id="WP_106702079.1">
    <property type="nucleotide sequence ID" value="NZ_CP027666.1"/>
</dbReference>
<dbReference type="InterPro" id="IPR017871">
    <property type="entry name" value="ABC_transporter-like_CS"/>
</dbReference>
<sequence>MDTVLELDQVAIRLGGREILSPTSLNVHRGEFVCVIGPSGCGKTTLLRAAAGFFTPAAGRVTRHGKPVTGPSREVAFVFQDYGRALLPWRTVARNVELALEAARVPQAERHARIDRVLTTVGLAAHAHKFPSQLSGGMQQRVQIARCLAQQPQLMLMDEPFGALDAQTRESLQDELARLVREQGLTVMFVTHDLEEALYLGDRVVALRANPTPDKPSLAALINVPLAQPRHQLTTREDPLFLRLRRELYQYLEH</sequence>
<comment type="similarity">
    <text evidence="1">Belongs to the ABC transporter superfamily.</text>
</comment>
<dbReference type="OrthoDB" id="8683598at2"/>
<dbReference type="PROSITE" id="PS00211">
    <property type="entry name" value="ABC_TRANSPORTER_1"/>
    <property type="match status" value="1"/>
</dbReference>
<keyword evidence="5" id="KW-0067">ATP-binding</keyword>
<dbReference type="CDD" id="cd03293">
    <property type="entry name" value="ABC_NrtD_SsuB_transporters"/>
    <property type="match status" value="1"/>
</dbReference>
<gene>
    <name evidence="7" type="ORF">C6570_04050</name>
</gene>
<dbReference type="AlphaFoldDB" id="A0A2S0MCH7"/>
<dbReference type="PANTHER" id="PTHR42788">
    <property type="entry name" value="TAURINE IMPORT ATP-BINDING PROTEIN-RELATED"/>
    <property type="match status" value="1"/>
</dbReference>
<dbReference type="Proteomes" id="UP000239709">
    <property type="component" value="Chromosome"/>
</dbReference>
<organism evidence="7 8">
    <name type="scientific">Ottowia oryzae</name>
    <dbReference type="NCBI Taxonomy" id="2109914"/>
    <lineage>
        <taxon>Bacteria</taxon>
        <taxon>Pseudomonadati</taxon>
        <taxon>Pseudomonadota</taxon>
        <taxon>Betaproteobacteria</taxon>
        <taxon>Burkholderiales</taxon>
        <taxon>Comamonadaceae</taxon>
        <taxon>Ottowia</taxon>
    </lineage>
</organism>
<keyword evidence="8" id="KW-1185">Reference proteome</keyword>
<evidence type="ECO:0000256" key="2">
    <source>
        <dbReference type="ARBA" id="ARBA00022448"/>
    </source>
</evidence>
<keyword evidence="3" id="KW-0472">Membrane</keyword>
<protein>
    <submittedName>
        <fullName evidence="7">ABC transporter</fullName>
    </submittedName>
</protein>
<proteinExistence type="inferred from homology"/>
<dbReference type="Gene3D" id="3.40.50.300">
    <property type="entry name" value="P-loop containing nucleotide triphosphate hydrolases"/>
    <property type="match status" value="1"/>
</dbReference>
<dbReference type="SMART" id="SM00382">
    <property type="entry name" value="AAA"/>
    <property type="match status" value="1"/>
</dbReference>
<evidence type="ECO:0000256" key="3">
    <source>
        <dbReference type="ARBA" id="ARBA00022475"/>
    </source>
</evidence>
<dbReference type="PROSITE" id="PS50893">
    <property type="entry name" value="ABC_TRANSPORTER_2"/>
    <property type="match status" value="1"/>
</dbReference>
<dbReference type="InterPro" id="IPR027417">
    <property type="entry name" value="P-loop_NTPase"/>
</dbReference>
<keyword evidence="3" id="KW-1003">Cell membrane</keyword>
<dbReference type="GO" id="GO:0005524">
    <property type="term" value="F:ATP binding"/>
    <property type="evidence" value="ECO:0007669"/>
    <property type="project" value="UniProtKB-KW"/>
</dbReference>
<dbReference type="InterPro" id="IPR003439">
    <property type="entry name" value="ABC_transporter-like_ATP-bd"/>
</dbReference>
<evidence type="ECO:0000256" key="4">
    <source>
        <dbReference type="ARBA" id="ARBA00022741"/>
    </source>
</evidence>
<name>A0A2S0MCH7_9BURK</name>
<evidence type="ECO:0000313" key="7">
    <source>
        <dbReference type="EMBL" id="AVO33516.1"/>
    </source>
</evidence>
<evidence type="ECO:0000313" key="8">
    <source>
        <dbReference type="Proteomes" id="UP000239709"/>
    </source>
</evidence>